<protein>
    <recommendedName>
        <fullName evidence="3">DUF3077 domain-containing protein</fullName>
    </recommendedName>
</protein>
<accession>A0ABY0RBY9</accession>
<evidence type="ECO:0008006" key="3">
    <source>
        <dbReference type="Google" id="ProtNLM"/>
    </source>
</evidence>
<dbReference type="EMBL" id="LT629706">
    <property type="protein sequence ID" value="SDN50728.1"/>
    <property type="molecule type" value="Genomic_DNA"/>
</dbReference>
<dbReference type="RefSeq" id="WP_060550174.1">
    <property type="nucleotide sequence ID" value="NZ_JYLI01000023.1"/>
</dbReference>
<evidence type="ECO:0000313" key="2">
    <source>
        <dbReference type="Proteomes" id="UP000181903"/>
    </source>
</evidence>
<keyword evidence="2" id="KW-1185">Reference proteome</keyword>
<name>A0ABY0RBY9_9PSED</name>
<proteinExistence type="predicted"/>
<evidence type="ECO:0000313" key="1">
    <source>
        <dbReference type="EMBL" id="SDN50728.1"/>
    </source>
</evidence>
<dbReference type="GeneID" id="66759734"/>
<dbReference type="Proteomes" id="UP000181903">
    <property type="component" value="Chromosome I"/>
</dbReference>
<sequence length="68" mass="7131">MSTTIHAAMDNSMNKAFDEKQKRAYAVATALEVIAASVSHSSDANQLTAAMGNLSAYADEIQKALGAK</sequence>
<organism evidence="1 2">
    <name type="scientific">Pseudomonas poae</name>
    <dbReference type="NCBI Taxonomy" id="200451"/>
    <lineage>
        <taxon>Bacteria</taxon>
        <taxon>Pseudomonadati</taxon>
        <taxon>Pseudomonadota</taxon>
        <taxon>Gammaproteobacteria</taxon>
        <taxon>Pseudomonadales</taxon>
        <taxon>Pseudomonadaceae</taxon>
        <taxon>Pseudomonas</taxon>
    </lineage>
</organism>
<gene>
    <name evidence="1" type="ORF">SAMN04490208_0531</name>
</gene>
<reference evidence="1 2" key="1">
    <citation type="submission" date="2016-10" db="EMBL/GenBank/DDBJ databases">
        <authorList>
            <person name="Varghese N."/>
            <person name="Submissions S."/>
        </authorList>
    </citation>
    <scope>NUCLEOTIDE SEQUENCE [LARGE SCALE GENOMIC DNA]</scope>
    <source>
        <strain evidence="1 2">BS2776</strain>
    </source>
</reference>